<keyword evidence="2" id="KW-1185">Reference proteome</keyword>
<evidence type="ECO:0000256" key="1">
    <source>
        <dbReference type="SAM" id="MobiDB-lite"/>
    </source>
</evidence>
<dbReference type="RefSeq" id="XP_070460726.1">
    <property type="nucleotide sequence ID" value="XM_070604625.1"/>
</dbReference>
<feature type="compositionally biased region" description="Basic residues" evidence="1">
    <location>
        <begin position="15"/>
        <end position="28"/>
    </location>
</feature>
<sequence>MTGHWRSAGWSQARSARRAAARAPRRRTHAWGGAALAGNRHVPSGLRRGIFGGMVAGPVCAGAGSPSDVMRRGGSFLRAPQSLPGCPGISGARARPAWREPATWGLLAQAHWASCVALRAKGRSFVREPQSLGGWRGGAGRWSVGARWCWALGDGTAAMQAADGDDDNDGAGGAVGGSEDLSSQHSPRAPDCQDSSGCLEGQGGSEGAVDEAAIALLRADGLLKTLASSRFPSTPSWTSLPWWWGAFSTLDSHLRLA</sequence>
<evidence type="ECO:0000313" key="2">
    <source>
        <dbReference type="Proteomes" id="UP001652662"/>
    </source>
</evidence>
<name>A0ABM4N711_EQUPR</name>
<proteinExistence type="predicted"/>
<accession>A0ABM4N711</accession>
<feature type="region of interest" description="Disordered" evidence="1">
    <location>
        <begin position="160"/>
        <end position="204"/>
    </location>
</feature>
<feature type="compositionally biased region" description="Low complexity" evidence="1">
    <location>
        <begin position="1"/>
        <end position="14"/>
    </location>
</feature>
<feature type="region of interest" description="Disordered" evidence="1">
    <location>
        <begin position="1"/>
        <end position="28"/>
    </location>
</feature>
<evidence type="ECO:0000313" key="3">
    <source>
        <dbReference type="RefSeq" id="XP_070460726.1"/>
    </source>
</evidence>
<dbReference type="GeneID" id="139081024"/>
<gene>
    <name evidence="3" type="primary">LOC139081024</name>
</gene>
<organism evidence="2 3">
    <name type="scientific">Equus przewalskii</name>
    <name type="common">Przewalski's horse</name>
    <name type="synonym">Equus caballus przewalskii</name>
    <dbReference type="NCBI Taxonomy" id="9798"/>
    <lineage>
        <taxon>Eukaryota</taxon>
        <taxon>Metazoa</taxon>
        <taxon>Chordata</taxon>
        <taxon>Craniata</taxon>
        <taxon>Vertebrata</taxon>
        <taxon>Euteleostomi</taxon>
        <taxon>Mammalia</taxon>
        <taxon>Eutheria</taxon>
        <taxon>Laurasiatheria</taxon>
        <taxon>Perissodactyla</taxon>
        <taxon>Equidae</taxon>
        <taxon>Equus</taxon>
    </lineage>
</organism>
<reference evidence="3" key="1">
    <citation type="submission" date="2025-08" db="UniProtKB">
        <authorList>
            <consortium name="RefSeq"/>
        </authorList>
    </citation>
    <scope>IDENTIFICATION</scope>
    <source>
        <tissue evidence="3">Blood</tissue>
    </source>
</reference>
<dbReference type="Proteomes" id="UP001652662">
    <property type="component" value="Chromosome X"/>
</dbReference>
<protein>
    <submittedName>
        <fullName evidence="3">Uncharacterized protein</fullName>
    </submittedName>
</protein>